<evidence type="ECO:0000256" key="4">
    <source>
        <dbReference type="ARBA" id="ARBA00022741"/>
    </source>
</evidence>
<evidence type="ECO:0000256" key="6">
    <source>
        <dbReference type="ARBA" id="ARBA00022840"/>
    </source>
</evidence>
<comment type="caution">
    <text evidence="11">The sequence shown here is derived from an EMBL/GenBank/DDBJ whole genome shotgun (WGS) entry which is preliminary data.</text>
</comment>
<feature type="domain" description="Protein kinase" evidence="10">
    <location>
        <begin position="1"/>
        <end position="218"/>
    </location>
</feature>
<evidence type="ECO:0000256" key="9">
    <source>
        <dbReference type="SAM" id="MobiDB-lite"/>
    </source>
</evidence>
<name>A0A8K0JYC4_LADFU</name>
<evidence type="ECO:0000313" key="12">
    <source>
        <dbReference type="Proteomes" id="UP000792457"/>
    </source>
</evidence>
<accession>A0A8K0JYC4</accession>
<dbReference type="InterPro" id="IPR001245">
    <property type="entry name" value="Ser-Thr/Tyr_kinase_cat_dom"/>
</dbReference>
<dbReference type="EMBL" id="KZ308204">
    <property type="protein sequence ID" value="KAG8224633.1"/>
    <property type="molecule type" value="Genomic_DNA"/>
</dbReference>
<dbReference type="GO" id="GO:0004674">
    <property type="term" value="F:protein serine/threonine kinase activity"/>
    <property type="evidence" value="ECO:0007669"/>
    <property type="project" value="UniProtKB-KW"/>
</dbReference>
<feature type="compositionally biased region" description="Basic and acidic residues" evidence="9">
    <location>
        <begin position="45"/>
        <end position="59"/>
    </location>
</feature>
<keyword evidence="3" id="KW-0808">Transferase</keyword>
<dbReference type="InterPro" id="IPR000719">
    <property type="entry name" value="Prot_kinase_dom"/>
</dbReference>
<evidence type="ECO:0000256" key="8">
    <source>
        <dbReference type="ARBA" id="ARBA00048679"/>
    </source>
</evidence>
<dbReference type="SMART" id="SM00220">
    <property type="entry name" value="S_TKc"/>
    <property type="match status" value="1"/>
</dbReference>
<reference evidence="11" key="2">
    <citation type="submission" date="2017-10" db="EMBL/GenBank/DDBJ databases">
        <title>Ladona fulva Genome sequencing and assembly.</title>
        <authorList>
            <person name="Murali S."/>
            <person name="Richards S."/>
            <person name="Bandaranaike D."/>
            <person name="Bellair M."/>
            <person name="Blankenburg K."/>
            <person name="Chao H."/>
            <person name="Dinh H."/>
            <person name="Doddapaneni H."/>
            <person name="Dugan-Rocha S."/>
            <person name="Elkadiri S."/>
            <person name="Gnanaolivu R."/>
            <person name="Hernandez B."/>
            <person name="Skinner E."/>
            <person name="Javaid M."/>
            <person name="Lee S."/>
            <person name="Li M."/>
            <person name="Ming W."/>
            <person name="Munidasa M."/>
            <person name="Muniz J."/>
            <person name="Nguyen L."/>
            <person name="Hughes D."/>
            <person name="Osuji N."/>
            <person name="Pu L.-L."/>
            <person name="Puazo M."/>
            <person name="Qu C."/>
            <person name="Quiroz J."/>
            <person name="Raj R."/>
            <person name="Weissenberger G."/>
            <person name="Xin Y."/>
            <person name="Zou X."/>
            <person name="Han Y."/>
            <person name="Worley K."/>
            <person name="Muzny D."/>
            <person name="Gibbs R."/>
        </authorList>
    </citation>
    <scope>NUCLEOTIDE SEQUENCE</scope>
    <source>
        <strain evidence="11">Sampled in the wild</strain>
    </source>
</reference>
<dbReference type="Pfam" id="PF00069">
    <property type="entry name" value="Pkinase"/>
    <property type="match status" value="1"/>
</dbReference>
<dbReference type="AlphaFoldDB" id="A0A8K0JYC4"/>
<evidence type="ECO:0000256" key="3">
    <source>
        <dbReference type="ARBA" id="ARBA00022679"/>
    </source>
</evidence>
<dbReference type="InterPro" id="IPR011009">
    <property type="entry name" value="Kinase-like_dom_sf"/>
</dbReference>
<protein>
    <recommendedName>
        <fullName evidence="10">Protein kinase domain-containing protein</fullName>
    </recommendedName>
</protein>
<evidence type="ECO:0000259" key="10">
    <source>
        <dbReference type="PROSITE" id="PS50011"/>
    </source>
</evidence>
<evidence type="ECO:0000256" key="7">
    <source>
        <dbReference type="ARBA" id="ARBA00047899"/>
    </source>
</evidence>
<keyword evidence="12" id="KW-1185">Reference proteome</keyword>
<comment type="catalytic activity">
    <reaction evidence="7">
        <text>L-threonyl-[protein] + ATP = O-phospho-L-threonyl-[protein] + ADP + H(+)</text>
        <dbReference type="Rhea" id="RHEA:46608"/>
        <dbReference type="Rhea" id="RHEA-COMP:11060"/>
        <dbReference type="Rhea" id="RHEA-COMP:11605"/>
        <dbReference type="ChEBI" id="CHEBI:15378"/>
        <dbReference type="ChEBI" id="CHEBI:30013"/>
        <dbReference type="ChEBI" id="CHEBI:30616"/>
        <dbReference type="ChEBI" id="CHEBI:61977"/>
        <dbReference type="ChEBI" id="CHEBI:456216"/>
        <dbReference type="EC" id="2.7.11.1"/>
    </reaction>
</comment>
<evidence type="ECO:0000256" key="5">
    <source>
        <dbReference type="ARBA" id="ARBA00022777"/>
    </source>
</evidence>
<comment type="similarity">
    <text evidence="1">Belongs to the protein kinase superfamily. STE Ser/Thr protein kinase family. STE20 subfamily.</text>
</comment>
<keyword evidence="5" id="KW-0418">Kinase</keyword>
<keyword evidence="6" id="KW-0067">ATP-binding</keyword>
<dbReference type="OrthoDB" id="7298408at2759"/>
<evidence type="ECO:0000313" key="11">
    <source>
        <dbReference type="EMBL" id="KAG8224633.1"/>
    </source>
</evidence>
<dbReference type="PRINTS" id="PR00109">
    <property type="entry name" value="TYRKINASE"/>
</dbReference>
<dbReference type="Gene3D" id="1.10.510.10">
    <property type="entry name" value="Transferase(Phosphotransferase) domain 1"/>
    <property type="match status" value="1"/>
</dbReference>
<dbReference type="PROSITE" id="PS50011">
    <property type="entry name" value="PROTEIN_KINASE_DOM"/>
    <property type="match status" value="1"/>
</dbReference>
<dbReference type="PANTHER" id="PTHR48012">
    <property type="entry name" value="STERILE20-LIKE KINASE, ISOFORM B-RELATED"/>
    <property type="match status" value="1"/>
</dbReference>
<dbReference type="GO" id="GO:0005524">
    <property type="term" value="F:ATP binding"/>
    <property type="evidence" value="ECO:0007669"/>
    <property type="project" value="UniProtKB-KW"/>
</dbReference>
<dbReference type="PANTHER" id="PTHR48012:SF10">
    <property type="entry name" value="FI20177P1"/>
    <property type="match status" value="1"/>
</dbReference>
<reference evidence="11" key="1">
    <citation type="submission" date="2013-04" db="EMBL/GenBank/DDBJ databases">
        <authorList>
            <person name="Qu J."/>
            <person name="Murali S.C."/>
            <person name="Bandaranaike D."/>
            <person name="Bellair M."/>
            <person name="Blankenburg K."/>
            <person name="Chao H."/>
            <person name="Dinh H."/>
            <person name="Doddapaneni H."/>
            <person name="Downs B."/>
            <person name="Dugan-Rocha S."/>
            <person name="Elkadiri S."/>
            <person name="Gnanaolivu R.D."/>
            <person name="Hernandez B."/>
            <person name="Javaid M."/>
            <person name="Jayaseelan J.C."/>
            <person name="Lee S."/>
            <person name="Li M."/>
            <person name="Ming W."/>
            <person name="Munidasa M."/>
            <person name="Muniz J."/>
            <person name="Nguyen L."/>
            <person name="Ongeri F."/>
            <person name="Osuji N."/>
            <person name="Pu L.-L."/>
            <person name="Puazo M."/>
            <person name="Qu C."/>
            <person name="Quiroz J."/>
            <person name="Raj R."/>
            <person name="Weissenberger G."/>
            <person name="Xin Y."/>
            <person name="Zou X."/>
            <person name="Han Y."/>
            <person name="Richards S."/>
            <person name="Worley K."/>
            <person name="Muzny D."/>
            <person name="Gibbs R."/>
        </authorList>
    </citation>
    <scope>NUCLEOTIDE SEQUENCE</scope>
    <source>
        <strain evidence="11">Sampled in the wild</strain>
    </source>
</reference>
<evidence type="ECO:0000256" key="2">
    <source>
        <dbReference type="ARBA" id="ARBA00022527"/>
    </source>
</evidence>
<proteinExistence type="inferred from homology"/>
<comment type="catalytic activity">
    <reaction evidence="8">
        <text>L-seryl-[protein] + ATP = O-phospho-L-seryl-[protein] + ADP + H(+)</text>
        <dbReference type="Rhea" id="RHEA:17989"/>
        <dbReference type="Rhea" id="RHEA-COMP:9863"/>
        <dbReference type="Rhea" id="RHEA-COMP:11604"/>
        <dbReference type="ChEBI" id="CHEBI:15378"/>
        <dbReference type="ChEBI" id="CHEBI:29999"/>
        <dbReference type="ChEBI" id="CHEBI:30616"/>
        <dbReference type="ChEBI" id="CHEBI:83421"/>
        <dbReference type="ChEBI" id="CHEBI:456216"/>
        <dbReference type="EC" id="2.7.11.1"/>
    </reaction>
</comment>
<dbReference type="GO" id="GO:0005737">
    <property type="term" value="C:cytoplasm"/>
    <property type="evidence" value="ECO:0007669"/>
    <property type="project" value="TreeGrafter"/>
</dbReference>
<gene>
    <name evidence="11" type="ORF">J437_LFUL003067</name>
</gene>
<dbReference type="SUPFAM" id="SSF56112">
    <property type="entry name" value="Protein kinase-like (PK-like)"/>
    <property type="match status" value="1"/>
</dbReference>
<keyword evidence="2" id="KW-0723">Serine/threonine-protein kinase</keyword>
<feature type="region of interest" description="Disordered" evidence="9">
    <location>
        <begin position="28"/>
        <end position="59"/>
    </location>
</feature>
<organism evidence="11 12">
    <name type="scientific">Ladona fulva</name>
    <name type="common">Scarce chaser dragonfly</name>
    <name type="synonym">Libellula fulva</name>
    <dbReference type="NCBI Taxonomy" id="123851"/>
    <lineage>
        <taxon>Eukaryota</taxon>
        <taxon>Metazoa</taxon>
        <taxon>Ecdysozoa</taxon>
        <taxon>Arthropoda</taxon>
        <taxon>Hexapoda</taxon>
        <taxon>Insecta</taxon>
        <taxon>Pterygota</taxon>
        <taxon>Palaeoptera</taxon>
        <taxon>Odonata</taxon>
        <taxon>Epiprocta</taxon>
        <taxon>Anisoptera</taxon>
        <taxon>Libelluloidea</taxon>
        <taxon>Libellulidae</taxon>
        <taxon>Ladona</taxon>
    </lineage>
</organism>
<dbReference type="InterPro" id="IPR050629">
    <property type="entry name" value="STE20/SPS1-PAK"/>
</dbReference>
<dbReference type="Proteomes" id="UP000792457">
    <property type="component" value="Unassembled WGS sequence"/>
</dbReference>
<evidence type="ECO:0000256" key="1">
    <source>
        <dbReference type="ARBA" id="ARBA00008874"/>
    </source>
</evidence>
<sequence length="218" mass="24784">MESLVFKKGGIFIPMAPTIHCNTCKEKRNRRLSRHEEEKGEEEEKEGRSKSELKKLSEESLTRQPEEVFDIICKLGEGENYFLPMKGVLIILKIAIKNELFQIVMEYCGAGSVSDIMRLRKKTLTEDEIAAILSDTLKGLEYLHLRRKIHRDIKAGNILLNTEGHAKLADFGVAGQLTDTMAKRNTVIGTPFWMAPEVIQEIGYDCVADIWSLGKDDW</sequence>
<keyword evidence="4" id="KW-0547">Nucleotide-binding</keyword>